<reference evidence="4" key="1">
    <citation type="submission" date="2017-02" db="UniProtKB">
        <authorList>
            <consortium name="WormBaseParasite"/>
        </authorList>
    </citation>
    <scope>IDENTIFICATION</scope>
</reference>
<evidence type="ECO:0000256" key="1">
    <source>
        <dbReference type="SAM" id="MobiDB-lite"/>
    </source>
</evidence>
<evidence type="ECO:0000313" key="3">
    <source>
        <dbReference type="Proteomes" id="UP000278627"/>
    </source>
</evidence>
<name>A0A0N4T676_BRUPA</name>
<dbReference type="AlphaFoldDB" id="A0A0N4T676"/>
<protein>
    <submittedName>
        <fullName evidence="4">Interleukin-1 receptor type 2</fullName>
    </submittedName>
</protein>
<feature type="compositionally biased region" description="Basic residues" evidence="1">
    <location>
        <begin position="70"/>
        <end position="81"/>
    </location>
</feature>
<dbReference type="WBParaSite" id="BPAG_0000370901-mRNA-1">
    <property type="protein sequence ID" value="BPAG_0000370901-mRNA-1"/>
    <property type="gene ID" value="BPAG_0000370901"/>
</dbReference>
<reference evidence="2 3" key="2">
    <citation type="submission" date="2018-11" db="EMBL/GenBank/DDBJ databases">
        <authorList>
            <consortium name="Pathogen Informatics"/>
        </authorList>
    </citation>
    <scope>NUCLEOTIDE SEQUENCE [LARGE SCALE GENOMIC DNA]</scope>
</reference>
<evidence type="ECO:0000313" key="2">
    <source>
        <dbReference type="EMBL" id="VDN84863.1"/>
    </source>
</evidence>
<sequence>MDYKLTEVHIYILKEDEMTIPDPVNLIGTPLGNTKTGSACQISKDNSCEVWEERKQRNCGTDSTQPTGSSHHHRHHHYHHL</sequence>
<feature type="region of interest" description="Disordered" evidence="1">
    <location>
        <begin position="54"/>
        <end position="81"/>
    </location>
</feature>
<dbReference type="Proteomes" id="UP000278627">
    <property type="component" value="Unassembled WGS sequence"/>
</dbReference>
<proteinExistence type="predicted"/>
<evidence type="ECO:0000313" key="4">
    <source>
        <dbReference type="WBParaSite" id="BPAG_0000370901-mRNA-1"/>
    </source>
</evidence>
<accession>A0A0N4T676</accession>
<organism evidence="4">
    <name type="scientific">Brugia pahangi</name>
    <name type="common">Filarial nematode worm</name>
    <dbReference type="NCBI Taxonomy" id="6280"/>
    <lineage>
        <taxon>Eukaryota</taxon>
        <taxon>Metazoa</taxon>
        <taxon>Ecdysozoa</taxon>
        <taxon>Nematoda</taxon>
        <taxon>Chromadorea</taxon>
        <taxon>Rhabditida</taxon>
        <taxon>Spirurina</taxon>
        <taxon>Spiruromorpha</taxon>
        <taxon>Filarioidea</taxon>
        <taxon>Onchocercidae</taxon>
        <taxon>Brugia</taxon>
    </lineage>
</organism>
<gene>
    <name evidence="2" type="ORF">BPAG_LOCUS3677</name>
</gene>
<feature type="compositionally biased region" description="Polar residues" evidence="1">
    <location>
        <begin position="58"/>
        <end position="69"/>
    </location>
</feature>
<dbReference type="EMBL" id="UZAD01001223">
    <property type="protein sequence ID" value="VDN84863.1"/>
    <property type="molecule type" value="Genomic_DNA"/>
</dbReference>
<keyword evidence="3" id="KW-1185">Reference proteome</keyword>